<protein>
    <submittedName>
        <fullName evidence="1">Uncharacterized protein</fullName>
    </submittedName>
</protein>
<name>A0A2H3BCN2_9AGAR</name>
<dbReference type="EMBL" id="KZ293467">
    <property type="protein sequence ID" value="PBK62337.1"/>
    <property type="molecule type" value="Genomic_DNA"/>
</dbReference>
<organism evidence="1 2">
    <name type="scientific">Armillaria solidipes</name>
    <dbReference type="NCBI Taxonomy" id="1076256"/>
    <lineage>
        <taxon>Eukaryota</taxon>
        <taxon>Fungi</taxon>
        <taxon>Dikarya</taxon>
        <taxon>Basidiomycota</taxon>
        <taxon>Agaricomycotina</taxon>
        <taxon>Agaricomycetes</taxon>
        <taxon>Agaricomycetidae</taxon>
        <taxon>Agaricales</taxon>
        <taxon>Marasmiineae</taxon>
        <taxon>Physalacriaceae</taxon>
        <taxon>Armillaria</taxon>
    </lineage>
</organism>
<keyword evidence="2" id="KW-1185">Reference proteome</keyword>
<sequence>MAEVWRNSVFAYHRCTDSSNVSLSSLKSRLGLHRYRDVPLDHRAYLDRASDERRGRTKALWHCSHAISASTLVHRRVGPDLQRIKKQTHMEMIQENSYEALGMVILRAVHISRASLKLVLLGPRNFDTFSPKNLPTEALTK</sequence>
<proteinExistence type="predicted"/>
<evidence type="ECO:0000313" key="1">
    <source>
        <dbReference type="EMBL" id="PBK62337.1"/>
    </source>
</evidence>
<dbReference type="AlphaFoldDB" id="A0A2H3BCN2"/>
<evidence type="ECO:0000313" key="2">
    <source>
        <dbReference type="Proteomes" id="UP000218334"/>
    </source>
</evidence>
<dbReference type="Proteomes" id="UP000218334">
    <property type="component" value="Unassembled WGS sequence"/>
</dbReference>
<gene>
    <name evidence="1" type="ORF">ARMSODRAFT_607256</name>
</gene>
<accession>A0A2H3BCN2</accession>
<reference evidence="2" key="1">
    <citation type="journal article" date="2017" name="Nat. Ecol. Evol.">
        <title>Genome expansion and lineage-specific genetic innovations in the forest pathogenic fungi Armillaria.</title>
        <authorList>
            <person name="Sipos G."/>
            <person name="Prasanna A.N."/>
            <person name="Walter M.C."/>
            <person name="O'Connor E."/>
            <person name="Balint B."/>
            <person name="Krizsan K."/>
            <person name="Kiss B."/>
            <person name="Hess J."/>
            <person name="Varga T."/>
            <person name="Slot J."/>
            <person name="Riley R."/>
            <person name="Boka B."/>
            <person name="Rigling D."/>
            <person name="Barry K."/>
            <person name="Lee J."/>
            <person name="Mihaltcheva S."/>
            <person name="LaButti K."/>
            <person name="Lipzen A."/>
            <person name="Waldron R."/>
            <person name="Moloney N.M."/>
            <person name="Sperisen C."/>
            <person name="Kredics L."/>
            <person name="Vagvoelgyi C."/>
            <person name="Patrignani A."/>
            <person name="Fitzpatrick D."/>
            <person name="Nagy I."/>
            <person name="Doyle S."/>
            <person name="Anderson J.B."/>
            <person name="Grigoriev I.V."/>
            <person name="Gueldener U."/>
            <person name="Muensterkoetter M."/>
            <person name="Nagy L.G."/>
        </authorList>
    </citation>
    <scope>NUCLEOTIDE SEQUENCE [LARGE SCALE GENOMIC DNA]</scope>
    <source>
        <strain evidence="2">28-4</strain>
    </source>
</reference>